<name>A0ABR6Q0J5_9FLAO</name>
<organism evidence="1 2">
    <name type="scientific">Chryseobacterium sediminis</name>
    <dbReference type="NCBI Taxonomy" id="1679494"/>
    <lineage>
        <taxon>Bacteria</taxon>
        <taxon>Pseudomonadati</taxon>
        <taxon>Bacteroidota</taxon>
        <taxon>Flavobacteriia</taxon>
        <taxon>Flavobacteriales</taxon>
        <taxon>Weeksellaceae</taxon>
        <taxon>Chryseobacterium group</taxon>
        <taxon>Chryseobacterium</taxon>
    </lineage>
</organism>
<sequence length="83" mass="9723">MDDLYRYEDFQVGTKVFLDNEYGIIVNLKPHENSTVIRWDTSVENDFEDWSGMWGSFIQMGGKIIDPGYQFKYINKDGTLKDS</sequence>
<evidence type="ECO:0000313" key="2">
    <source>
        <dbReference type="Proteomes" id="UP000587367"/>
    </source>
</evidence>
<keyword evidence="2" id="KW-1185">Reference proteome</keyword>
<dbReference type="RefSeq" id="WP_184556730.1">
    <property type="nucleotide sequence ID" value="NZ_JACHKS010000001.1"/>
</dbReference>
<dbReference type="EMBL" id="JACHKS010000001">
    <property type="protein sequence ID" value="MBB6331453.1"/>
    <property type="molecule type" value="Genomic_DNA"/>
</dbReference>
<protein>
    <recommendedName>
        <fullName evidence="3">WG repeat-containing protein</fullName>
    </recommendedName>
</protein>
<proteinExistence type="predicted"/>
<gene>
    <name evidence="1" type="ORF">HNP24_002403</name>
</gene>
<evidence type="ECO:0008006" key="3">
    <source>
        <dbReference type="Google" id="ProtNLM"/>
    </source>
</evidence>
<dbReference type="Proteomes" id="UP000587367">
    <property type="component" value="Unassembled WGS sequence"/>
</dbReference>
<evidence type="ECO:0000313" key="1">
    <source>
        <dbReference type="EMBL" id="MBB6331453.1"/>
    </source>
</evidence>
<accession>A0ABR6Q0J5</accession>
<reference evidence="1 2" key="1">
    <citation type="submission" date="2020-08" db="EMBL/GenBank/DDBJ databases">
        <title>Functional genomics of gut bacteria from endangered species of beetles.</title>
        <authorList>
            <person name="Carlos-Shanley C."/>
        </authorList>
    </citation>
    <scope>NUCLEOTIDE SEQUENCE [LARGE SCALE GENOMIC DNA]</scope>
    <source>
        <strain evidence="1 2">S00068</strain>
    </source>
</reference>
<comment type="caution">
    <text evidence="1">The sequence shown here is derived from an EMBL/GenBank/DDBJ whole genome shotgun (WGS) entry which is preliminary data.</text>
</comment>